<accession>A0AAP0FNV7</accession>
<protein>
    <submittedName>
        <fullName evidence="1">Uncharacterized protein</fullName>
    </submittedName>
</protein>
<evidence type="ECO:0000313" key="1">
    <source>
        <dbReference type="EMBL" id="KAK9107379.1"/>
    </source>
</evidence>
<name>A0AAP0FNV7_9MAGN</name>
<proteinExistence type="predicted"/>
<dbReference type="AlphaFoldDB" id="A0AAP0FNV7"/>
<sequence length="136" mass="15781">MDTFTSSTTFVATIAAHYHYHRHFPPLSATISLLGMETPPPLSPPQLLVTAVVVVFFQCCWQLLATLLPFSPSHIWPRERGSGGWPENRPFLHAKERERKGGWLSEVVDDDDNSNGGRWSQHCWRWRQRWSLRRGW</sequence>
<dbReference type="Proteomes" id="UP001420932">
    <property type="component" value="Unassembled WGS sequence"/>
</dbReference>
<reference evidence="1 2" key="1">
    <citation type="submission" date="2024-01" db="EMBL/GenBank/DDBJ databases">
        <title>Genome assemblies of Stephania.</title>
        <authorList>
            <person name="Yang L."/>
        </authorList>
    </citation>
    <scope>NUCLEOTIDE SEQUENCE [LARGE SCALE GENOMIC DNA]</scope>
    <source>
        <strain evidence="1">YNDBR</strain>
        <tissue evidence="1">Leaf</tissue>
    </source>
</reference>
<comment type="caution">
    <text evidence="1">The sequence shown here is derived from an EMBL/GenBank/DDBJ whole genome shotgun (WGS) entry which is preliminary data.</text>
</comment>
<gene>
    <name evidence="1" type="ORF">Syun_023390</name>
</gene>
<dbReference type="EMBL" id="JBBNAF010000010">
    <property type="protein sequence ID" value="KAK9107379.1"/>
    <property type="molecule type" value="Genomic_DNA"/>
</dbReference>
<keyword evidence="2" id="KW-1185">Reference proteome</keyword>
<organism evidence="1 2">
    <name type="scientific">Stephania yunnanensis</name>
    <dbReference type="NCBI Taxonomy" id="152371"/>
    <lineage>
        <taxon>Eukaryota</taxon>
        <taxon>Viridiplantae</taxon>
        <taxon>Streptophyta</taxon>
        <taxon>Embryophyta</taxon>
        <taxon>Tracheophyta</taxon>
        <taxon>Spermatophyta</taxon>
        <taxon>Magnoliopsida</taxon>
        <taxon>Ranunculales</taxon>
        <taxon>Menispermaceae</taxon>
        <taxon>Menispermoideae</taxon>
        <taxon>Cissampelideae</taxon>
        <taxon>Stephania</taxon>
    </lineage>
</organism>
<evidence type="ECO:0000313" key="2">
    <source>
        <dbReference type="Proteomes" id="UP001420932"/>
    </source>
</evidence>